<proteinExistence type="predicted"/>
<dbReference type="Pfam" id="PF00650">
    <property type="entry name" value="CRAL_TRIO"/>
    <property type="match status" value="1"/>
</dbReference>
<dbReference type="InterPro" id="IPR036273">
    <property type="entry name" value="CRAL/TRIO_N_dom_sf"/>
</dbReference>
<accession>A0A1B6D8E6</accession>
<reference evidence="2" key="1">
    <citation type="submission" date="2015-12" db="EMBL/GenBank/DDBJ databases">
        <title>De novo transcriptome assembly of four potential Pierce s Disease insect vectors from Arizona vineyards.</title>
        <authorList>
            <person name="Tassone E.E."/>
        </authorList>
    </citation>
    <scope>NUCLEOTIDE SEQUENCE</scope>
</reference>
<dbReference type="InterPro" id="IPR001251">
    <property type="entry name" value="CRAL-TRIO_dom"/>
</dbReference>
<dbReference type="PANTHER" id="PTHR10174:SF213">
    <property type="entry name" value="CRAL-TRIO DOMAIN-CONTAINING PROTEIN"/>
    <property type="match status" value="1"/>
</dbReference>
<protein>
    <recommendedName>
        <fullName evidence="1">CRAL-TRIO domain-containing protein</fullName>
    </recommendedName>
</protein>
<gene>
    <name evidence="2" type="ORF">g.11347</name>
</gene>
<evidence type="ECO:0000259" key="1">
    <source>
        <dbReference type="PROSITE" id="PS50191"/>
    </source>
</evidence>
<name>A0A1B6D8E6_9HEMI</name>
<organism evidence="2">
    <name type="scientific">Clastoptera arizonana</name>
    <name type="common">Arizona spittle bug</name>
    <dbReference type="NCBI Taxonomy" id="38151"/>
    <lineage>
        <taxon>Eukaryota</taxon>
        <taxon>Metazoa</taxon>
        <taxon>Ecdysozoa</taxon>
        <taxon>Arthropoda</taxon>
        <taxon>Hexapoda</taxon>
        <taxon>Insecta</taxon>
        <taxon>Pterygota</taxon>
        <taxon>Neoptera</taxon>
        <taxon>Paraneoptera</taxon>
        <taxon>Hemiptera</taxon>
        <taxon>Auchenorrhyncha</taxon>
        <taxon>Cercopoidea</taxon>
        <taxon>Clastopteridae</taxon>
        <taxon>Clastoptera</taxon>
    </lineage>
</organism>
<dbReference type="CDD" id="cd00170">
    <property type="entry name" value="SEC14"/>
    <property type="match status" value="1"/>
</dbReference>
<feature type="domain" description="CRAL-TRIO" evidence="1">
    <location>
        <begin position="98"/>
        <end position="246"/>
    </location>
</feature>
<dbReference type="PRINTS" id="PR00180">
    <property type="entry name" value="CRETINALDHBP"/>
</dbReference>
<dbReference type="GO" id="GO:1902936">
    <property type="term" value="F:phosphatidylinositol bisphosphate binding"/>
    <property type="evidence" value="ECO:0007669"/>
    <property type="project" value="TreeGrafter"/>
</dbReference>
<dbReference type="AlphaFoldDB" id="A0A1B6D8E6"/>
<dbReference type="SUPFAM" id="SSF52087">
    <property type="entry name" value="CRAL/TRIO domain"/>
    <property type="match status" value="1"/>
</dbReference>
<dbReference type="EMBL" id="GEDC01015334">
    <property type="protein sequence ID" value="JAS21964.1"/>
    <property type="molecule type" value="Transcribed_RNA"/>
</dbReference>
<dbReference type="InterPro" id="IPR036865">
    <property type="entry name" value="CRAL-TRIO_dom_sf"/>
</dbReference>
<sequence>MDDISDRLKDELIKNPEAKLEDLKNLQEWCSSKNFPALKDFELLQFHHSCLFDMKSTKKCIDAYFRIRRSAPELFSNRDVSKEPLKSYISRVLQCFPLGATQEGHQIIMYRLLNPDASQHCFTLDIQLLSLATEVIQHKTGTFPGVTILTDFDKASIRHMLWAKWGHLRVAMQYLQEGFPSRLESIQTLSSTAFVDYALIAIKPFTNSQVLNKMVYHNITNLSTLYEKIPKENLPSDYGGLLPSCDEINSDYMKEVISMKSYFDEKDALHNSSGVKVNK</sequence>
<dbReference type="PANTHER" id="PTHR10174">
    <property type="entry name" value="ALPHA-TOCOPHEROL TRANSFER PROTEIN-RELATED"/>
    <property type="match status" value="1"/>
</dbReference>
<dbReference type="SMART" id="SM00516">
    <property type="entry name" value="SEC14"/>
    <property type="match status" value="1"/>
</dbReference>
<evidence type="ECO:0000313" key="2">
    <source>
        <dbReference type="EMBL" id="JAS21964.1"/>
    </source>
</evidence>
<dbReference type="Gene3D" id="3.40.525.10">
    <property type="entry name" value="CRAL-TRIO lipid binding domain"/>
    <property type="match status" value="1"/>
</dbReference>
<dbReference type="SUPFAM" id="SSF46938">
    <property type="entry name" value="CRAL/TRIO N-terminal domain"/>
    <property type="match status" value="1"/>
</dbReference>
<dbReference type="GO" id="GO:0016020">
    <property type="term" value="C:membrane"/>
    <property type="evidence" value="ECO:0007669"/>
    <property type="project" value="TreeGrafter"/>
</dbReference>
<dbReference type="PROSITE" id="PS50191">
    <property type="entry name" value="CRAL_TRIO"/>
    <property type="match status" value="1"/>
</dbReference>